<dbReference type="InterPro" id="IPR015421">
    <property type="entry name" value="PyrdxlP-dep_Trfase_major"/>
</dbReference>
<evidence type="ECO:0000259" key="7">
    <source>
        <dbReference type="Pfam" id="PF00155"/>
    </source>
</evidence>
<comment type="subunit">
    <text evidence="3">Homodimer.</text>
</comment>
<keyword evidence="5 8" id="KW-0808">Transferase</keyword>
<dbReference type="SUPFAM" id="SSF53383">
    <property type="entry name" value="PLP-dependent transferases"/>
    <property type="match status" value="1"/>
</dbReference>
<dbReference type="GO" id="GO:0030170">
    <property type="term" value="F:pyridoxal phosphate binding"/>
    <property type="evidence" value="ECO:0007669"/>
    <property type="project" value="InterPro"/>
</dbReference>
<dbReference type="CDD" id="cd00609">
    <property type="entry name" value="AAT_like"/>
    <property type="match status" value="1"/>
</dbReference>
<dbReference type="InterPro" id="IPR050859">
    <property type="entry name" value="Class-I_PLP-dep_aminotransf"/>
</dbReference>
<dbReference type="FunFam" id="3.40.640.10:FF:000053">
    <property type="entry name" value="Aminotransferase, class I"/>
    <property type="match status" value="1"/>
</dbReference>
<comment type="cofactor">
    <cofactor evidence="1">
        <name>pyridoxal 5'-phosphate</name>
        <dbReference type="ChEBI" id="CHEBI:597326"/>
    </cofactor>
</comment>
<evidence type="ECO:0000256" key="3">
    <source>
        <dbReference type="ARBA" id="ARBA00011738"/>
    </source>
</evidence>
<dbReference type="Gene3D" id="3.90.1150.10">
    <property type="entry name" value="Aspartate Aminotransferase, domain 1"/>
    <property type="match status" value="1"/>
</dbReference>
<dbReference type="InterPro" id="IPR004839">
    <property type="entry name" value="Aminotransferase_I/II_large"/>
</dbReference>
<evidence type="ECO:0000256" key="6">
    <source>
        <dbReference type="ARBA" id="ARBA00022898"/>
    </source>
</evidence>
<organism evidence="8 9">
    <name type="scientific">candidate division GN15 bacterium</name>
    <dbReference type="NCBI Taxonomy" id="2072418"/>
    <lineage>
        <taxon>Bacteria</taxon>
        <taxon>candidate division GN15</taxon>
    </lineage>
</organism>
<dbReference type="GO" id="GO:0008483">
    <property type="term" value="F:transaminase activity"/>
    <property type="evidence" value="ECO:0007669"/>
    <property type="project" value="UniProtKB-KW"/>
</dbReference>
<dbReference type="EMBL" id="PQAP01000006">
    <property type="protein sequence ID" value="PWB75939.1"/>
    <property type="molecule type" value="Genomic_DNA"/>
</dbReference>
<keyword evidence="4 8" id="KW-0032">Aminotransferase</keyword>
<dbReference type="Gene3D" id="3.40.640.10">
    <property type="entry name" value="Type I PLP-dependent aspartate aminotransferase-like (Major domain)"/>
    <property type="match status" value="1"/>
</dbReference>
<evidence type="ECO:0000313" key="8">
    <source>
        <dbReference type="EMBL" id="PWB75939.1"/>
    </source>
</evidence>
<evidence type="ECO:0000256" key="1">
    <source>
        <dbReference type="ARBA" id="ARBA00001933"/>
    </source>
</evidence>
<evidence type="ECO:0000256" key="5">
    <source>
        <dbReference type="ARBA" id="ARBA00022679"/>
    </source>
</evidence>
<dbReference type="GO" id="GO:1901605">
    <property type="term" value="P:alpha-amino acid metabolic process"/>
    <property type="evidence" value="ECO:0007669"/>
    <property type="project" value="TreeGrafter"/>
</dbReference>
<evidence type="ECO:0000313" key="9">
    <source>
        <dbReference type="Proteomes" id="UP000250918"/>
    </source>
</evidence>
<dbReference type="AlphaFoldDB" id="A0A855X456"/>
<gene>
    <name evidence="8" type="ORF">C3F09_01380</name>
</gene>
<comment type="similarity">
    <text evidence="2">Belongs to the class-I pyridoxal-phosphate-dependent aminotransferase family.</text>
</comment>
<protein>
    <submittedName>
        <fullName evidence="8">Aminotransferase</fullName>
    </submittedName>
</protein>
<proteinExistence type="inferred from homology"/>
<dbReference type="Pfam" id="PF00155">
    <property type="entry name" value="Aminotran_1_2"/>
    <property type="match status" value="1"/>
</dbReference>
<keyword evidence="6" id="KW-0663">Pyridoxal phosphate</keyword>
<sequence>MAISVNHQVQPEKWLIAPHVIRLETSIIREILKISSQPGVISFAGGLPAPELFPLEDLKRICGEVIEKYGPAGFQYALSRGVPVFVKLLAERATVSGCPTEPENVLVTAGAQQAIELVARAFIDPGDYVIVENPTYVGALQAFNYYQARYVPIEMDKEGMRVEQVETSIRKYNPKLIYTVSNFQNPTGITMSEERRQALVDVAVKYNIPLVDDNPYREIRFAGTPATQLKAIGGDAVIELHTFSKTVAPGLRIGWINGPKPILSQFEKVKQCTDLHTNSFSQYVIYEFVKQGLMDPQIEKIKANYLEKRNTMLHSLEKYFPAGVTWTNPEGGLFLWLELPKGISAKEMLPRAIERGVAYVYGSPFFAGGGGENTMRLGFSNPSVSDIVEGVKRLGTLLKEKV</sequence>
<dbReference type="PANTHER" id="PTHR42790">
    <property type="entry name" value="AMINOTRANSFERASE"/>
    <property type="match status" value="1"/>
</dbReference>
<accession>A0A855X456</accession>
<comment type="caution">
    <text evidence="8">The sequence shown here is derived from an EMBL/GenBank/DDBJ whole genome shotgun (WGS) entry which is preliminary data.</text>
</comment>
<feature type="domain" description="Aminotransferase class I/classII large" evidence="7">
    <location>
        <begin position="74"/>
        <end position="393"/>
    </location>
</feature>
<name>A0A855X456_9BACT</name>
<evidence type="ECO:0000256" key="4">
    <source>
        <dbReference type="ARBA" id="ARBA00022576"/>
    </source>
</evidence>
<dbReference type="InterPro" id="IPR015422">
    <property type="entry name" value="PyrdxlP-dep_Trfase_small"/>
</dbReference>
<evidence type="ECO:0000256" key="2">
    <source>
        <dbReference type="ARBA" id="ARBA00007441"/>
    </source>
</evidence>
<dbReference type="Proteomes" id="UP000250918">
    <property type="component" value="Unassembled WGS sequence"/>
</dbReference>
<dbReference type="PANTHER" id="PTHR42790:SF19">
    <property type="entry name" value="KYNURENINE_ALPHA-AMINOADIPATE AMINOTRANSFERASE, MITOCHONDRIAL"/>
    <property type="match status" value="1"/>
</dbReference>
<reference evidence="8 9" key="1">
    <citation type="journal article" date="2018" name="ISME J.">
        <title>A methanotrophic archaeon couples anaerobic oxidation of methane to Fe(III) reduction.</title>
        <authorList>
            <person name="Cai C."/>
            <person name="Leu A.O."/>
            <person name="Xie G.J."/>
            <person name="Guo J."/>
            <person name="Feng Y."/>
            <person name="Zhao J.X."/>
            <person name="Tyson G.W."/>
            <person name="Yuan Z."/>
            <person name="Hu S."/>
        </authorList>
    </citation>
    <scope>NUCLEOTIDE SEQUENCE [LARGE SCALE GENOMIC DNA]</scope>
    <source>
        <strain evidence="8">FeB_12</strain>
    </source>
</reference>
<dbReference type="InterPro" id="IPR015424">
    <property type="entry name" value="PyrdxlP-dep_Trfase"/>
</dbReference>